<dbReference type="AlphaFoldDB" id="A0A4Z2IEF7"/>
<accession>A0A4Z2IEF7</accession>
<evidence type="ECO:0000313" key="2">
    <source>
        <dbReference type="EMBL" id="TNN76489.1"/>
    </source>
</evidence>
<organism evidence="2 3">
    <name type="scientific">Liparis tanakae</name>
    <name type="common">Tanaka's snailfish</name>
    <dbReference type="NCBI Taxonomy" id="230148"/>
    <lineage>
        <taxon>Eukaryota</taxon>
        <taxon>Metazoa</taxon>
        <taxon>Chordata</taxon>
        <taxon>Craniata</taxon>
        <taxon>Vertebrata</taxon>
        <taxon>Euteleostomi</taxon>
        <taxon>Actinopterygii</taxon>
        <taxon>Neopterygii</taxon>
        <taxon>Teleostei</taxon>
        <taxon>Neoteleostei</taxon>
        <taxon>Acanthomorphata</taxon>
        <taxon>Eupercaria</taxon>
        <taxon>Perciformes</taxon>
        <taxon>Cottioidei</taxon>
        <taxon>Cottales</taxon>
        <taxon>Liparidae</taxon>
        <taxon>Liparis</taxon>
    </lineage>
</organism>
<proteinExistence type="predicted"/>
<gene>
    <name evidence="2" type="ORF">EYF80_013354</name>
</gene>
<reference evidence="2 3" key="1">
    <citation type="submission" date="2019-03" db="EMBL/GenBank/DDBJ databases">
        <title>First draft genome of Liparis tanakae, snailfish: a comprehensive survey of snailfish specific genes.</title>
        <authorList>
            <person name="Kim W."/>
            <person name="Song I."/>
            <person name="Jeong J.-H."/>
            <person name="Kim D."/>
            <person name="Kim S."/>
            <person name="Ryu S."/>
            <person name="Song J.Y."/>
            <person name="Lee S.K."/>
        </authorList>
    </citation>
    <scope>NUCLEOTIDE SEQUENCE [LARGE SCALE GENOMIC DNA]</scope>
    <source>
        <tissue evidence="2">Muscle</tissue>
    </source>
</reference>
<keyword evidence="1" id="KW-0472">Membrane</keyword>
<evidence type="ECO:0000256" key="1">
    <source>
        <dbReference type="SAM" id="Phobius"/>
    </source>
</evidence>
<sequence>MKDGLKPNEWEAAAPRPRRLALWNKTIHFLFCGALEEILAAVVVWTCLGLEWAARDTHQRAYSHWCVCTAARHNERRAVAAVLEADGGTCRRTGRK</sequence>
<dbReference type="Proteomes" id="UP000314294">
    <property type="component" value="Unassembled WGS sequence"/>
</dbReference>
<keyword evidence="3" id="KW-1185">Reference proteome</keyword>
<comment type="caution">
    <text evidence="2">The sequence shown here is derived from an EMBL/GenBank/DDBJ whole genome shotgun (WGS) entry which is preliminary data.</text>
</comment>
<dbReference type="EMBL" id="SRLO01000093">
    <property type="protein sequence ID" value="TNN76489.1"/>
    <property type="molecule type" value="Genomic_DNA"/>
</dbReference>
<keyword evidence="1" id="KW-1133">Transmembrane helix</keyword>
<keyword evidence="1" id="KW-0812">Transmembrane</keyword>
<protein>
    <submittedName>
        <fullName evidence="2">Uncharacterized protein</fullName>
    </submittedName>
</protein>
<feature type="transmembrane region" description="Helical" evidence="1">
    <location>
        <begin position="27"/>
        <end position="50"/>
    </location>
</feature>
<name>A0A4Z2IEF7_9TELE</name>
<dbReference type="OrthoDB" id="8830751at2759"/>
<evidence type="ECO:0000313" key="3">
    <source>
        <dbReference type="Proteomes" id="UP000314294"/>
    </source>
</evidence>